<evidence type="ECO:0000313" key="2">
    <source>
        <dbReference type="EMBL" id="EDM81192.1"/>
    </source>
</evidence>
<evidence type="ECO:0000313" key="3">
    <source>
        <dbReference type="Proteomes" id="UP000005801"/>
    </source>
</evidence>
<protein>
    <submittedName>
        <fullName evidence="2">Baseplate assembly protein, putative</fullName>
    </submittedName>
</protein>
<gene>
    <name evidence="2" type="ORF">PPSIR1_30290</name>
</gene>
<keyword evidence="3" id="KW-1185">Reference proteome</keyword>
<sequence>MKFDDRSYEDIVRDLLTQLTGGVANEVHVAGADMDRLTFHAGPVRRVSYLAGKVEGKHGPADYRWTEREFALVAADDDPDAYVGVQLRPRAPRPIAGSSVTVNYYPRRMGPTPITDVQVGSVARTMLETIAREMATQYVQLQRVYESAFVETSTGRSLDRVSALVDTRRIEKGHPVGKVRFTRRQGAAGAIFIPAGTAVTDGGGARYLTTDDARMQPTQSTVEVWVHGESKGTALAEPGALVVIERAIAGVDRVSNEAGTSRASEAEGDDQLASRARRAIHAAGKGTLDALRSGLEGLPFVSGVSFGEYREGPDSPVPMPGMLRVDVALSEDTPRNRAVVARTIDGLRPAGIHVSHGYAQPLNLDLGARLTLAGSKLEYGSLDELEAEVRRRLESLVGRLGPGSTLRRSALITATLEDPRIVDAELDIVADGQAVAGASFSVPGDRSPKAAVQFAQHAFEALADASAASVISVHAHVSVAPLPPGGQSSTVEAELRARLEAMLAGLGPGETLAFLDVLDALRDTEGESHPRWVLVSEATVLQLDSESGVSTRLVAGGSTVVPGDASFSLDALTLEVLTQ</sequence>
<accession>A6FZ37</accession>
<feature type="domain" description="Baseplate protein J-like barrel" evidence="1">
    <location>
        <begin position="179"/>
        <end position="259"/>
    </location>
</feature>
<dbReference type="EMBL" id="ABCS01000005">
    <property type="protein sequence ID" value="EDM81192.1"/>
    <property type="molecule type" value="Genomic_DNA"/>
</dbReference>
<dbReference type="RefSeq" id="WP_006969736.1">
    <property type="nucleotide sequence ID" value="NZ_ABCS01000005.1"/>
</dbReference>
<reference evidence="2 3" key="1">
    <citation type="submission" date="2007-06" db="EMBL/GenBank/DDBJ databases">
        <authorList>
            <person name="Shimkets L."/>
            <person name="Ferriera S."/>
            <person name="Johnson J."/>
            <person name="Kravitz S."/>
            <person name="Beeson K."/>
            <person name="Sutton G."/>
            <person name="Rogers Y.-H."/>
            <person name="Friedman R."/>
            <person name="Frazier M."/>
            <person name="Venter J.C."/>
        </authorList>
    </citation>
    <scope>NUCLEOTIDE SEQUENCE [LARGE SCALE GENOMIC DNA]</scope>
    <source>
        <strain evidence="2 3">SIR-1</strain>
    </source>
</reference>
<proteinExistence type="predicted"/>
<organism evidence="2 3">
    <name type="scientific">Plesiocystis pacifica SIR-1</name>
    <dbReference type="NCBI Taxonomy" id="391625"/>
    <lineage>
        <taxon>Bacteria</taxon>
        <taxon>Pseudomonadati</taxon>
        <taxon>Myxococcota</taxon>
        <taxon>Polyangia</taxon>
        <taxon>Nannocystales</taxon>
        <taxon>Nannocystaceae</taxon>
        <taxon>Plesiocystis</taxon>
    </lineage>
</organism>
<dbReference type="Proteomes" id="UP000005801">
    <property type="component" value="Unassembled WGS sequence"/>
</dbReference>
<dbReference type="Pfam" id="PF04865">
    <property type="entry name" value="Baseplate_J"/>
    <property type="match status" value="1"/>
</dbReference>
<dbReference type="InterPro" id="IPR006949">
    <property type="entry name" value="Barrel_Baseplate_J-like"/>
</dbReference>
<dbReference type="OrthoDB" id="8617324at2"/>
<evidence type="ECO:0000259" key="1">
    <source>
        <dbReference type="Pfam" id="PF04865"/>
    </source>
</evidence>
<dbReference type="STRING" id="391625.PPSIR1_30290"/>
<comment type="caution">
    <text evidence="2">The sequence shown here is derived from an EMBL/GenBank/DDBJ whole genome shotgun (WGS) entry which is preliminary data.</text>
</comment>
<dbReference type="eggNOG" id="COG3299">
    <property type="taxonomic scope" value="Bacteria"/>
</dbReference>
<dbReference type="AlphaFoldDB" id="A6FZ37"/>
<name>A6FZ37_9BACT</name>